<feature type="non-terminal residue" evidence="7">
    <location>
        <position position="1"/>
    </location>
</feature>
<dbReference type="InterPro" id="IPR032305">
    <property type="entry name" value="GTP-bd_M"/>
</dbReference>
<evidence type="ECO:0000256" key="3">
    <source>
        <dbReference type="ARBA" id="ARBA00022842"/>
    </source>
</evidence>
<keyword evidence="3" id="KW-0460">Magnesium</keyword>
<name>A0AA88H5K6_ARTSF</name>
<dbReference type="PANTHER" id="PTHR10229">
    <property type="entry name" value="GTP-BINDING PROTEIN HFLX"/>
    <property type="match status" value="1"/>
</dbReference>
<keyword evidence="2" id="KW-0547">Nucleotide-binding</keyword>
<dbReference type="GO" id="GO:0005737">
    <property type="term" value="C:cytoplasm"/>
    <property type="evidence" value="ECO:0007669"/>
    <property type="project" value="TreeGrafter"/>
</dbReference>
<evidence type="ECO:0000256" key="1">
    <source>
        <dbReference type="ARBA" id="ARBA00022723"/>
    </source>
</evidence>
<dbReference type="Pfam" id="PF16360">
    <property type="entry name" value="GTP-bdg_M"/>
    <property type="match status" value="1"/>
</dbReference>
<evidence type="ECO:0000256" key="5">
    <source>
        <dbReference type="SAM" id="Coils"/>
    </source>
</evidence>
<dbReference type="EMBL" id="JAVRJZ010000021">
    <property type="protein sequence ID" value="KAK2705325.1"/>
    <property type="molecule type" value="Genomic_DNA"/>
</dbReference>
<evidence type="ECO:0000313" key="7">
    <source>
        <dbReference type="EMBL" id="KAK2705325.1"/>
    </source>
</evidence>
<dbReference type="CDD" id="cd01878">
    <property type="entry name" value="HflX"/>
    <property type="match status" value="1"/>
</dbReference>
<reference evidence="7" key="1">
    <citation type="submission" date="2023-07" db="EMBL/GenBank/DDBJ databases">
        <title>Chromosome-level genome assembly of Artemia franciscana.</title>
        <authorList>
            <person name="Jo E."/>
        </authorList>
    </citation>
    <scope>NUCLEOTIDE SEQUENCE</scope>
    <source>
        <tissue evidence="7">Whole body</tissue>
    </source>
</reference>
<dbReference type="Gene3D" id="3.40.50.300">
    <property type="entry name" value="P-loop containing nucleotide triphosphate hydrolases"/>
    <property type="match status" value="1"/>
</dbReference>
<dbReference type="InterPro" id="IPR027417">
    <property type="entry name" value="P-loop_NTPase"/>
</dbReference>
<dbReference type="FunFam" id="3.40.50.300:FF:000886">
    <property type="entry name" value="Putative GTP-binding protein 6"/>
    <property type="match status" value="1"/>
</dbReference>
<protein>
    <recommendedName>
        <fullName evidence="6">Hflx-type G domain-containing protein</fullName>
    </recommendedName>
</protein>
<feature type="coiled-coil region" evidence="5">
    <location>
        <begin position="240"/>
        <end position="267"/>
    </location>
</feature>
<proteinExistence type="predicted"/>
<dbReference type="InterPro" id="IPR025121">
    <property type="entry name" value="GTPase_HflX_N"/>
</dbReference>
<gene>
    <name evidence="7" type="ORF">QYM36_017386</name>
</gene>
<sequence>MNSIIKYLTYRSFAKLTQKQAVLKCHTTLKIWSFKCFHVSSSLTKDIDEEKEEDEVIDLRKRLYMHGDSGHQILVLQPYIKWGRGKKQNTKPELMLEESKGLVESLSKWKVVDGIVVPLETFKRRLLFGTGNLEELKKTIRRNLSVTAVFVSIEQLTGVQRKELEQAFKVPVFDRFSLVLHIFKERAQTKEAKLQVALAEVPYLRSLLRDIQDGVVGGDRLGGSTSAIGGAGETFFETRKRLLSARERRIKDQLETLRAQRQRVRINREKRQIPVISVVGYTNAGKTSLIRSLTGDDKITPENRLFATLDVTAHAGYLPCNLQTIYVDTVGFLTDLPMRLIEAFSATLEDALNADAIIHVRDISHPEAELQFQTVNSTLSSLNIPQKLKDNVILVANKVDKLVGVDPSNLSKEELEEKIEKLNIRPEDGIPVCAT</sequence>
<dbReference type="InterPro" id="IPR042108">
    <property type="entry name" value="GTPase_HflX_N_sf"/>
</dbReference>
<dbReference type="InterPro" id="IPR016496">
    <property type="entry name" value="GTPase_HflX"/>
</dbReference>
<organism evidence="7 8">
    <name type="scientific">Artemia franciscana</name>
    <name type="common">Brine shrimp</name>
    <name type="synonym">Artemia sanfranciscana</name>
    <dbReference type="NCBI Taxonomy" id="6661"/>
    <lineage>
        <taxon>Eukaryota</taxon>
        <taxon>Metazoa</taxon>
        <taxon>Ecdysozoa</taxon>
        <taxon>Arthropoda</taxon>
        <taxon>Crustacea</taxon>
        <taxon>Branchiopoda</taxon>
        <taxon>Anostraca</taxon>
        <taxon>Artemiidae</taxon>
        <taxon>Artemia</taxon>
    </lineage>
</organism>
<dbReference type="Pfam" id="PF13167">
    <property type="entry name" value="GTP-bdg_N"/>
    <property type="match status" value="1"/>
</dbReference>
<keyword evidence="1" id="KW-0479">Metal-binding</keyword>
<dbReference type="InterPro" id="IPR006073">
    <property type="entry name" value="GTP-bd"/>
</dbReference>
<dbReference type="GO" id="GO:0046872">
    <property type="term" value="F:metal ion binding"/>
    <property type="evidence" value="ECO:0007669"/>
    <property type="project" value="UniProtKB-KW"/>
</dbReference>
<evidence type="ECO:0000313" key="8">
    <source>
        <dbReference type="Proteomes" id="UP001187531"/>
    </source>
</evidence>
<dbReference type="Gene3D" id="3.40.50.11060">
    <property type="entry name" value="GTPase HflX, N-terminal domain"/>
    <property type="match status" value="1"/>
</dbReference>
<dbReference type="Proteomes" id="UP001187531">
    <property type="component" value="Unassembled WGS sequence"/>
</dbReference>
<dbReference type="PROSITE" id="PS51705">
    <property type="entry name" value="G_HFLX"/>
    <property type="match status" value="1"/>
</dbReference>
<evidence type="ECO:0000256" key="4">
    <source>
        <dbReference type="ARBA" id="ARBA00023134"/>
    </source>
</evidence>
<dbReference type="Pfam" id="PF01926">
    <property type="entry name" value="MMR_HSR1"/>
    <property type="match status" value="1"/>
</dbReference>
<dbReference type="GO" id="GO:0043022">
    <property type="term" value="F:ribosome binding"/>
    <property type="evidence" value="ECO:0007669"/>
    <property type="project" value="TreeGrafter"/>
</dbReference>
<evidence type="ECO:0000256" key="2">
    <source>
        <dbReference type="ARBA" id="ARBA00022741"/>
    </source>
</evidence>
<dbReference type="SUPFAM" id="SSF52540">
    <property type="entry name" value="P-loop containing nucleoside triphosphate hydrolases"/>
    <property type="match status" value="1"/>
</dbReference>
<accession>A0AA88H5K6</accession>
<dbReference type="GO" id="GO:0005525">
    <property type="term" value="F:GTP binding"/>
    <property type="evidence" value="ECO:0007669"/>
    <property type="project" value="UniProtKB-KW"/>
</dbReference>
<feature type="domain" description="Hflx-type G" evidence="6">
    <location>
        <begin position="274"/>
        <end position="435"/>
    </location>
</feature>
<evidence type="ECO:0000259" key="6">
    <source>
        <dbReference type="PROSITE" id="PS51705"/>
    </source>
</evidence>
<dbReference type="PANTHER" id="PTHR10229:SF0">
    <property type="entry name" value="GTP-BINDING PROTEIN 6-RELATED"/>
    <property type="match status" value="1"/>
</dbReference>
<keyword evidence="4" id="KW-0342">GTP-binding</keyword>
<dbReference type="AlphaFoldDB" id="A0AA88H5K6"/>
<dbReference type="InterPro" id="IPR030394">
    <property type="entry name" value="G_HFLX_dom"/>
</dbReference>
<comment type="caution">
    <text evidence="7">The sequence shown here is derived from an EMBL/GenBank/DDBJ whole genome shotgun (WGS) entry which is preliminary data.</text>
</comment>
<keyword evidence="8" id="KW-1185">Reference proteome</keyword>
<dbReference type="NCBIfam" id="TIGR03156">
    <property type="entry name" value="GTP_HflX"/>
    <property type="match status" value="1"/>
</dbReference>
<keyword evidence="5" id="KW-0175">Coiled coil</keyword>